<dbReference type="RefSeq" id="WP_227017471.1">
    <property type="nucleotide sequence ID" value="NZ_JAGSND010000003.1"/>
</dbReference>
<evidence type="ECO:0000256" key="7">
    <source>
        <dbReference type="ARBA" id="ARBA00023244"/>
    </source>
</evidence>
<dbReference type="InterPro" id="IPR003723">
    <property type="entry name" value="Precorrin-6x_reduct"/>
</dbReference>
<reference evidence="9" key="1">
    <citation type="submission" date="2021-04" db="EMBL/GenBank/DDBJ databases">
        <title>Sinoanaerobacter chloroacetimidivorans sp. nov., an obligate anaerobic bacterium isolated from anaerobic sludge.</title>
        <authorList>
            <person name="Bao Y."/>
        </authorList>
    </citation>
    <scope>NUCLEOTIDE SEQUENCE</scope>
    <source>
        <strain evidence="9">BAD-6</strain>
    </source>
</reference>
<evidence type="ECO:0000256" key="4">
    <source>
        <dbReference type="ARBA" id="ARBA00022573"/>
    </source>
</evidence>
<keyword evidence="5 9" id="KW-0560">Oxidoreductase</keyword>
<dbReference type="SUPFAM" id="SSF51735">
    <property type="entry name" value="NAD(P)-binding Rossmann-fold domains"/>
    <property type="match status" value="1"/>
</dbReference>
<dbReference type="InterPro" id="IPR006367">
    <property type="entry name" value="Sirohaem_synthase_N"/>
</dbReference>
<evidence type="ECO:0000256" key="5">
    <source>
        <dbReference type="ARBA" id="ARBA00023002"/>
    </source>
</evidence>
<dbReference type="NCBIfam" id="TIGR00715">
    <property type="entry name" value="precor6x_red"/>
    <property type="match status" value="1"/>
</dbReference>
<dbReference type="GO" id="GO:0009236">
    <property type="term" value="P:cobalamin biosynthetic process"/>
    <property type="evidence" value="ECO:0007669"/>
    <property type="project" value="UniProtKB-UniPathway"/>
</dbReference>
<dbReference type="Pfam" id="PF13241">
    <property type="entry name" value="NAD_binding_7"/>
    <property type="match status" value="1"/>
</dbReference>
<dbReference type="UniPathway" id="UPA00148"/>
<dbReference type="GO" id="GO:0043115">
    <property type="term" value="F:precorrin-2 dehydrogenase activity"/>
    <property type="evidence" value="ECO:0007669"/>
    <property type="project" value="UniProtKB-EC"/>
</dbReference>
<keyword evidence="10" id="KW-1185">Reference proteome</keyword>
<evidence type="ECO:0000256" key="3">
    <source>
        <dbReference type="ARBA" id="ARBA00012400"/>
    </source>
</evidence>
<dbReference type="PANTHER" id="PTHR36925:SF1">
    <property type="entry name" value="COBALT-PRECORRIN-6A REDUCTASE"/>
    <property type="match status" value="1"/>
</dbReference>
<dbReference type="GO" id="GO:0016994">
    <property type="term" value="F:precorrin-6A reductase activity"/>
    <property type="evidence" value="ECO:0007669"/>
    <property type="project" value="InterPro"/>
</dbReference>
<keyword evidence="4" id="KW-0169">Cobalamin biosynthesis</keyword>
<comment type="catalytic activity">
    <reaction evidence="8">
        <text>precorrin-2 + NAD(+) = sirohydrochlorin + NADH + 2 H(+)</text>
        <dbReference type="Rhea" id="RHEA:15613"/>
        <dbReference type="ChEBI" id="CHEBI:15378"/>
        <dbReference type="ChEBI" id="CHEBI:57540"/>
        <dbReference type="ChEBI" id="CHEBI:57945"/>
        <dbReference type="ChEBI" id="CHEBI:58351"/>
        <dbReference type="ChEBI" id="CHEBI:58827"/>
        <dbReference type="EC" id="1.3.1.76"/>
    </reaction>
</comment>
<evidence type="ECO:0000313" key="10">
    <source>
        <dbReference type="Proteomes" id="UP000675664"/>
    </source>
</evidence>
<dbReference type="Proteomes" id="UP000675664">
    <property type="component" value="Unassembled WGS sequence"/>
</dbReference>
<dbReference type="EC" id="1.3.1.76" evidence="3"/>
<evidence type="ECO:0000256" key="1">
    <source>
        <dbReference type="ARBA" id="ARBA00004953"/>
    </source>
</evidence>
<dbReference type="PROSITE" id="PS51014">
    <property type="entry name" value="COBK_CBIJ"/>
    <property type="match status" value="1"/>
</dbReference>
<accession>A0A8J7W177</accession>
<name>A0A8J7W177_9FIRM</name>
<comment type="caution">
    <text evidence="9">The sequence shown here is derived from an EMBL/GenBank/DDBJ whole genome shotgun (WGS) entry which is preliminary data.</text>
</comment>
<dbReference type="AlphaFoldDB" id="A0A8J7W177"/>
<dbReference type="InterPro" id="IPR036291">
    <property type="entry name" value="NAD(P)-bd_dom_sf"/>
</dbReference>
<keyword evidence="6" id="KW-0520">NAD</keyword>
<dbReference type="EMBL" id="JAGSND010000003">
    <property type="protein sequence ID" value="MBR0597333.1"/>
    <property type="molecule type" value="Genomic_DNA"/>
</dbReference>
<evidence type="ECO:0000256" key="6">
    <source>
        <dbReference type="ARBA" id="ARBA00023027"/>
    </source>
</evidence>
<dbReference type="PANTHER" id="PTHR36925">
    <property type="entry name" value="COBALT-PRECORRIN-6A REDUCTASE"/>
    <property type="match status" value="1"/>
</dbReference>
<gene>
    <name evidence="9" type="primary">cobK</name>
    <name evidence="9" type="ORF">KCX82_05585</name>
</gene>
<keyword evidence="7" id="KW-0627">Porphyrin biosynthesis</keyword>
<protein>
    <recommendedName>
        <fullName evidence="3">precorrin-2 dehydrogenase</fullName>
        <ecNumber evidence="3">1.3.1.76</ecNumber>
    </recommendedName>
</protein>
<dbReference type="NCBIfam" id="TIGR01470">
    <property type="entry name" value="cysG_Nterm"/>
    <property type="match status" value="1"/>
</dbReference>
<organism evidence="9 10">
    <name type="scientific">Sinanaerobacter chloroacetimidivorans</name>
    <dbReference type="NCBI Taxonomy" id="2818044"/>
    <lineage>
        <taxon>Bacteria</taxon>
        <taxon>Bacillati</taxon>
        <taxon>Bacillota</taxon>
        <taxon>Clostridia</taxon>
        <taxon>Peptostreptococcales</taxon>
        <taxon>Anaerovoracaceae</taxon>
        <taxon>Sinanaerobacter</taxon>
    </lineage>
</organism>
<sequence length="435" mass="48339">MPKLLIFAGTTEGRTLLEALSRSIRESGIHIYACVATEYGRAVIPSGLEHITLRTGRMTEEEMTLFMAEHQFDLVIDTTHPYARLVSENIRAACTRSGCEYIRLLRMCSMPEVGEKAEGQKQGSDESCLFFKDHESAAEYLNHTSGNVLLTIGSKELVKYTEVKGYRQRLFPRVLPMPEVLEGCYELGFSGKQLICMQGPFSTELNTAFIRQIQAKYLVTKDSGEVGGFFEKQAAAQLTGAKLLVIGRIGEEEGISLEVLMAFLEKTYGIALRSEEPRNLGSWFPLFTNISGKEIVVVGAGRIAKRRIQTLLHFNCRVRVIAVSALDEVAALADQSKIKLQLKTFHPGDIVGTDYVLAATDSREVNQEIYEQCRENGIPVNVANEKEKSDFYFPGIIRKKGVTVGVTAEGKNHALAKKATRAIARWLDTGLEEDE</sequence>
<reference evidence="9" key="2">
    <citation type="submission" date="2021-04" db="EMBL/GenBank/DDBJ databases">
        <authorList>
            <person name="Liu J."/>
        </authorList>
    </citation>
    <scope>NUCLEOTIDE SEQUENCE</scope>
    <source>
        <strain evidence="9">BAD-6</strain>
    </source>
</reference>
<evidence type="ECO:0000313" key="9">
    <source>
        <dbReference type="EMBL" id="MBR0597333.1"/>
    </source>
</evidence>
<evidence type="ECO:0000256" key="8">
    <source>
        <dbReference type="ARBA" id="ARBA00047561"/>
    </source>
</evidence>
<proteinExistence type="predicted"/>
<evidence type="ECO:0000256" key="2">
    <source>
        <dbReference type="ARBA" id="ARBA00005010"/>
    </source>
</evidence>
<comment type="pathway">
    <text evidence="1">Cofactor biosynthesis; adenosylcobalamin biosynthesis.</text>
</comment>
<dbReference type="UniPathway" id="UPA00262">
    <property type="reaction ID" value="UER00222"/>
</dbReference>
<dbReference type="GO" id="GO:0019354">
    <property type="term" value="P:siroheme biosynthetic process"/>
    <property type="evidence" value="ECO:0007669"/>
    <property type="project" value="UniProtKB-UniPathway"/>
</dbReference>
<comment type="pathway">
    <text evidence="2">Porphyrin-containing compound metabolism; siroheme biosynthesis; sirohydrochlorin from precorrin-2: step 1/1.</text>
</comment>
<dbReference type="Gene3D" id="3.40.50.720">
    <property type="entry name" value="NAD(P)-binding Rossmann-like Domain"/>
    <property type="match status" value="1"/>
</dbReference>
<dbReference type="Pfam" id="PF02571">
    <property type="entry name" value="CbiJ"/>
    <property type="match status" value="1"/>
</dbReference>